<dbReference type="Pfam" id="PF16363">
    <property type="entry name" value="GDP_Man_Dehyd"/>
    <property type="match status" value="1"/>
</dbReference>
<dbReference type="InterPro" id="IPR050425">
    <property type="entry name" value="NAD(P)_dehydrat-like"/>
</dbReference>
<dbReference type="InterPro" id="IPR016040">
    <property type="entry name" value="NAD(P)-bd_dom"/>
</dbReference>
<dbReference type="EMBL" id="KN570476">
    <property type="protein sequence ID" value="KHJ84036.1"/>
    <property type="molecule type" value="Genomic_DNA"/>
</dbReference>
<protein>
    <recommendedName>
        <fullName evidence="2">NAD(P)-binding domain-containing protein</fullName>
    </recommendedName>
</protein>
<keyword evidence="1" id="KW-0560">Oxidoreductase</keyword>
<name>A0A0B1SJH4_OESDE</name>
<evidence type="ECO:0000313" key="4">
    <source>
        <dbReference type="Proteomes" id="UP000053660"/>
    </source>
</evidence>
<evidence type="ECO:0000259" key="2">
    <source>
        <dbReference type="Pfam" id="PF16363"/>
    </source>
</evidence>
<evidence type="ECO:0000256" key="1">
    <source>
        <dbReference type="ARBA" id="ARBA00023002"/>
    </source>
</evidence>
<reference evidence="3 4" key="1">
    <citation type="submission" date="2014-03" db="EMBL/GenBank/DDBJ databases">
        <title>Draft genome of the hookworm Oesophagostomum dentatum.</title>
        <authorList>
            <person name="Mitreva M."/>
        </authorList>
    </citation>
    <scope>NUCLEOTIDE SEQUENCE [LARGE SCALE GENOMIC DNA]</scope>
    <source>
        <strain evidence="3 4">OD-Hann</strain>
    </source>
</reference>
<organism evidence="3 4">
    <name type="scientific">Oesophagostomum dentatum</name>
    <name type="common">Nodular worm</name>
    <dbReference type="NCBI Taxonomy" id="61180"/>
    <lineage>
        <taxon>Eukaryota</taxon>
        <taxon>Metazoa</taxon>
        <taxon>Ecdysozoa</taxon>
        <taxon>Nematoda</taxon>
        <taxon>Chromadorea</taxon>
        <taxon>Rhabditida</taxon>
        <taxon>Rhabditina</taxon>
        <taxon>Rhabditomorpha</taxon>
        <taxon>Strongyloidea</taxon>
        <taxon>Strongylidae</taxon>
        <taxon>Oesophagostomum</taxon>
    </lineage>
</organism>
<dbReference type="GO" id="GO:0016616">
    <property type="term" value="F:oxidoreductase activity, acting on the CH-OH group of donors, NAD or NADP as acceptor"/>
    <property type="evidence" value="ECO:0007669"/>
    <property type="project" value="TreeGrafter"/>
</dbReference>
<dbReference type="PANTHER" id="PTHR10366:SF564">
    <property type="entry name" value="STEROL-4-ALPHA-CARBOXYLATE 3-DEHYDROGENASE, DECARBOXYLATING"/>
    <property type="match status" value="1"/>
</dbReference>
<accession>A0A0B1SJH4</accession>
<dbReference type="OrthoDB" id="2735536at2759"/>
<sequence length="76" mass="8511">LRFSVVLVTGASGYVATHCVEQLLLAGYRVRGTVRSKKNARKVSPLLRLPHAKERLELVEADLLNADDWPRRVLST</sequence>
<gene>
    <name evidence="3" type="ORF">OESDEN_16253</name>
</gene>
<feature type="domain" description="NAD(P)-binding" evidence="2">
    <location>
        <begin position="7"/>
        <end position="68"/>
    </location>
</feature>
<feature type="non-terminal residue" evidence="3">
    <location>
        <position position="1"/>
    </location>
</feature>
<proteinExistence type="predicted"/>
<dbReference type="PANTHER" id="PTHR10366">
    <property type="entry name" value="NAD DEPENDENT EPIMERASE/DEHYDRATASE"/>
    <property type="match status" value="1"/>
</dbReference>
<dbReference type="SUPFAM" id="SSF51735">
    <property type="entry name" value="NAD(P)-binding Rossmann-fold domains"/>
    <property type="match status" value="1"/>
</dbReference>
<dbReference type="AlphaFoldDB" id="A0A0B1SJH4"/>
<evidence type="ECO:0000313" key="3">
    <source>
        <dbReference type="EMBL" id="KHJ84036.1"/>
    </source>
</evidence>
<dbReference type="Proteomes" id="UP000053660">
    <property type="component" value="Unassembled WGS sequence"/>
</dbReference>
<dbReference type="Gene3D" id="3.40.50.720">
    <property type="entry name" value="NAD(P)-binding Rossmann-like Domain"/>
    <property type="match status" value="1"/>
</dbReference>
<dbReference type="InterPro" id="IPR036291">
    <property type="entry name" value="NAD(P)-bd_dom_sf"/>
</dbReference>
<keyword evidence="4" id="KW-1185">Reference proteome</keyword>